<accession>W9X167</accession>
<sequence>MTAAKHATLKAEAIKDSVYAHVSRDAQESDLLLDEFDYNASLPFSYQPRDGFGSLQDVLDTLEHETLLSNCANFSSETSIECLDTTKDIYKTLNLNLACLPNMIGRPDYWAPQAHW</sequence>
<name>W9X167_9EURO</name>
<evidence type="ECO:0000313" key="1">
    <source>
        <dbReference type="EMBL" id="EXJ70676.1"/>
    </source>
</evidence>
<dbReference type="OrthoDB" id="2830640at2759"/>
<dbReference type="RefSeq" id="XP_007744455.1">
    <property type="nucleotide sequence ID" value="XM_007746265.1"/>
</dbReference>
<dbReference type="HOGENOM" id="CLU_2096641_0_0_1"/>
<dbReference type="EMBL" id="AMGX01000008">
    <property type="protein sequence ID" value="EXJ70676.1"/>
    <property type="molecule type" value="Genomic_DNA"/>
</dbReference>
<dbReference type="Proteomes" id="UP000019471">
    <property type="component" value="Unassembled WGS sequence"/>
</dbReference>
<proteinExistence type="predicted"/>
<organism evidence="1 2">
    <name type="scientific">Cladophialophora psammophila CBS 110553</name>
    <dbReference type="NCBI Taxonomy" id="1182543"/>
    <lineage>
        <taxon>Eukaryota</taxon>
        <taxon>Fungi</taxon>
        <taxon>Dikarya</taxon>
        <taxon>Ascomycota</taxon>
        <taxon>Pezizomycotina</taxon>
        <taxon>Eurotiomycetes</taxon>
        <taxon>Chaetothyriomycetidae</taxon>
        <taxon>Chaetothyriales</taxon>
        <taxon>Herpotrichiellaceae</taxon>
        <taxon>Cladophialophora</taxon>
    </lineage>
</organism>
<reference evidence="1 2" key="1">
    <citation type="submission" date="2013-03" db="EMBL/GenBank/DDBJ databases">
        <title>The Genome Sequence of Cladophialophora psammophila CBS 110553.</title>
        <authorList>
            <consortium name="The Broad Institute Genomics Platform"/>
            <person name="Cuomo C."/>
            <person name="de Hoog S."/>
            <person name="Gorbushina A."/>
            <person name="Walker B."/>
            <person name="Young S.K."/>
            <person name="Zeng Q."/>
            <person name="Gargeya S."/>
            <person name="Fitzgerald M."/>
            <person name="Haas B."/>
            <person name="Abouelleil A."/>
            <person name="Allen A.W."/>
            <person name="Alvarado L."/>
            <person name="Arachchi H.M."/>
            <person name="Berlin A.M."/>
            <person name="Chapman S.B."/>
            <person name="Gainer-Dewar J."/>
            <person name="Goldberg J."/>
            <person name="Griggs A."/>
            <person name="Gujja S."/>
            <person name="Hansen M."/>
            <person name="Howarth C."/>
            <person name="Imamovic A."/>
            <person name="Ireland A."/>
            <person name="Larimer J."/>
            <person name="McCowan C."/>
            <person name="Murphy C."/>
            <person name="Pearson M."/>
            <person name="Poon T.W."/>
            <person name="Priest M."/>
            <person name="Roberts A."/>
            <person name="Saif S."/>
            <person name="Shea T."/>
            <person name="Sisk P."/>
            <person name="Sykes S."/>
            <person name="Wortman J."/>
            <person name="Nusbaum C."/>
            <person name="Birren B."/>
        </authorList>
    </citation>
    <scope>NUCLEOTIDE SEQUENCE [LARGE SCALE GENOMIC DNA]</scope>
    <source>
        <strain evidence="1 2">CBS 110553</strain>
    </source>
</reference>
<comment type="caution">
    <text evidence="1">The sequence shown here is derived from an EMBL/GenBank/DDBJ whole genome shotgun (WGS) entry which is preliminary data.</text>
</comment>
<evidence type="ECO:0000313" key="2">
    <source>
        <dbReference type="Proteomes" id="UP000019471"/>
    </source>
</evidence>
<dbReference type="AlphaFoldDB" id="W9X167"/>
<dbReference type="GeneID" id="19190382"/>
<keyword evidence="2" id="KW-1185">Reference proteome</keyword>
<gene>
    <name evidence="1" type="ORF">A1O5_05666</name>
</gene>
<protein>
    <submittedName>
        <fullName evidence="1">Uncharacterized protein</fullName>
    </submittedName>
</protein>